<gene>
    <name evidence="1" type="ORF">EJ06DRAFT_390907</name>
</gene>
<dbReference type="Proteomes" id="UP000799640">
    <property type="component" value="Unassembled WGS sequence"/>
</dbReference>
<organism evidence="1 2">
    <name type="scientific">Trichodelitschia bisporula</name>
    <dbReference type="NCBI Taxonomy" id="703511"/>
    <lineage>
        <taxon>Eukaryota</taxon>
        <taxon>Fungi</taxon>
        <taxon>Dikarya</taxon>
        <taxon>Ascomycota</taxon>
        <taxon>Pezizomycotina</taxon>
        <taxon>Dothideomycetes</taxon>
        <taxon>Dothideomycetes incertae sedis</taxon>
        <taxon>Phaeotrichales</taxon>
        <taxon>Phaeotrichaceae</taxon>
        <taxon>Trichodelitschia</taxon>
    </lineage>
</organism>
<name>A0A6G1I097_9PEZI</name>
<dbReference type="AlphaFoldDB" id="A0A6G1I097"/>
<accession>A0A6G1I097</accession>
<keyword evidence="2" id="KW-1185">Reference proteome</keyword>
<evidence type="ECO:0000313" key="1">
    <source>
        <dbReference type="EMBL" id="KAF2401405.1"/>
    </source>
</evidence>
<protein>
    <submittedName>
        <fullName evidence="1">Uncharacterized protein</fullName>
    </submittedName>
</protein>
<proteinExistence type="predicted"/>
<dbReference type="EMBL" id="ML996693">
    <property type="protein sequence ID" value="KAF2401405.1"/>
    <property type="molecule type" value="Genomic_DNA"/>
</dbReference>
<sequence>MKTEDLRRAEEVGRSDAVGYGYGCRGRLGALEVAARPVRERFCCDRGGVSRGATCDRRAPRKTVDVQTVRAGRRGQPPPANAAVMTWPYDGRGGQDGQKDGVGRNIHACVSAGVLDVVRVTTQCPGLAKRVLGFATPKIEKTYPNKAIQIKY</sequence>
<reference evidence="1" key="1">
    <citation type="journal article" date="2020" name="Stud. Mycol.">
        <title>101 Dothideomycetes genomes: a test case for predicting lifestyles and emergence of pathogens.</title>
        <authorList>
            <person name="Haridas S."/>
            <person name="Albert R."/>
            <person name="Binder M."/>
            <person name="Bloem J."/>
            <person name="Labutti K."/>
            <person name="Salamov A."/>
            <person name="Andreopoulos B."/>
            <person name="Baker S."/>
            <person name="Barry K."/>
            <person name="Bills G."/>
            <person name="Bluhm B."/>
            <person name="Cannon C."/>
            <person name="Castanera R."/>
            <person name="Culley D."/>
            <person name="Daum C."/>
            <person name="Ezra D."/>
            <person name="Gonzalez J."/>
            <person name="Henrissat B."/>
            <person name="Kuo A."/>
            <person name="Liang C."/>
            <person name="Lipzen A."/>
            <person name="Lutzoni F."/>
            <person name="Magnuson J."/>
            <person name="Mondo S."/>
            <person name="Nolan M."/>
            <person name="Ohm R."/>
            <person name="Pangilinan J."/>
            <person name="Park H.-J."/>
            <person name="Ramirez L."/>
            <person name="Alfaro M."/>
            <person name="Sun H."/>
            <person name="Tritt A."/>
            <person name="Yoshinaga Y."/>
            <person name="Zwiers L.-H."/>
            <person name="Turgeon B."/>
            <person name="Goodwin S."/>
            <person name="Spatafora J."/>
            <person name="Crous P."/>
            <person name="Grigoriev I."/>
        </authorList>
    </citation>
    <scope>NUCLEOTIDE SEQUENCE</scope>
    <source>
        <strain evidence="1">CBS 262.69</strain>
    </source>
</reference>
<evidence type="ECO:0000313" key="2">
    <source>
        <dbReference type="Proteomes" id="UP000799640"/>
    </source>
</evidence>